<evidence type="ECO:0000313" key="1">
    <source>
        <dbReference type="EMBL" id="OOP57356.1"/>
    </source>
</evidence>
<dbReference type="EMBL" id="AYTS01000035">
    <property type="protein sequence ID" value="OOP57356.1"/>
    <property type="molecule type" value="Genomic_DNA"/>
</dbReference>
<name>A0A1V4AW64_9BACT</name>
<accession>A0A1V4AW64</accession>
<dbReference type="AlphaFoldDB" id="A0A1V4AW64"/>
<evidence type="ECO:0000313" key="2">
    <source>
        <dbReference type="Proteomes" id="UP000189681"/>
    </source>
</evidence>
<comment type="caution">
    <text evidence="1">The sequence shown here is derived from an EMBL/GenBank/DDBJ whole genome shotgun (WGS) entry which is preliminary data.</text>
</comment>
<sequence>MFGLNSNIWTFKFYEEYNTNRGKKTTENQAGEKWEEIYDTWGSVTRTVLDGQVVIHSERTRGHQKGARDKCTALDG</sequence>
<organism evidence="1 2">
    <name type="scientific">Candidatus Brocadia carolinensis</name>
    <dbReference type="NCBI Taxonomy" id="1004156"/>
    <lineage>
        <taxon>Bacteria</taxon>
        <taxon>Pseudomonadati</taxon>
        <taxon>Planctomycetota</taxon>
        <taxon>Candidatus Brocadiia</taxon>
        <taxon>Candidatus Brocadiales</taxon>
        <taxon>Candidatus Brocadiaceae</taxon>
        <taxon>Candidatus Brocadia</taxon>
    </lineage>
</organism>
<dbReference type="Proteomes" id="UP000189681">
    <property type="component" value="Unassembled WGS sequence"/>
</dbReference>
<gene>
    <name evidence="1" type="ORF">AYP45_04180</name>
</gene>
<protein>
    <submittedName>
        <fullName evidence="1">Uncharacterized protein</fullName>
    </submittedName>
</protein>
<proteinExistence type="predicted"/>
<reference evidence="1 2" key="1">
    <citation type="journal article" date="2017" name="Water Res.">
        <title>Discovery and metagenomic analysis of an anammox bacterial enrichment related to Candidatus "Brocadia caroliniensis" in a full-scale glycerol-fed nitritation-denitritation separate centrate treatment process.</title>
        <authorList>
            <person name="Park H."/>
            <person name="Brotto A.C."/>
            <person name="van Loosdrecht M.C."/>
            <person name="Chandran K."/>
        </authorList>
    </citation>
    <scope>NUCLEOTIDE SEQUENCE [LARGE SCALE GENOMIC DNA]</scope>
    <source>
        <strain evidence="1">26THWARD</strain>
    </source>
</reference>